<evidence type="ECO:0000313" key="8">
    <source>
        <dbReference type="EMBL" id="KAF8673647.1"/>
    </source>
</evidence>
<evidence type="ECO:0000256" key="7">
    <source>
        <dbReference type="SAM" id="Phobius"/>
    </source>
</evidence>
<protein>
    <submittedName>
        <fullName evidence="8">Uncharacterized protein</fullName>
    </submittedName>
</protein>
<feature type="compositionally biased region" description="Basic residues" evidence="6">
    <location>
        <begin position="1235"/>
        <end position="1245"/>
    </location>
</feature>
<dbReference type="GO" id="GO:0016020">
    <property type="term" value="C:membrane"/>
    <property type="evidence" value="ECO:0007669"/>
    <property type="project" value="UniProtKB-SubCell"/>
</dbReference>
<sequence length="1497" mass="165995">MLLYVLHYRHALKLHVRHRTAHMGVTRWHLNLSAAMELLHCPRHACRDRACDARVRVLAATYMPTYTKISQDIRCRSSQRPSGACPPGRLVPVMQIIAFQHQVWSAAIAIILGRFACTYEEPMRVTHHSIERQTGRQLAWRAKGVRDWWRLQRIRWPTRSILSRLSLLDLTGPDACRRSQPCHAATDANGFHVRARFLRALLIRCSMQVLLAPRAHLVACRSTAACRRLLPRGQGHNVDAKYGVGSDDDDPTGACVIDRQQRVPAACHGQTHRSVNRQRRNTWPGQDGPFSKKQGAITIRTQSDLSQSDKKTRQLTCNRQLALSIPMASSSTVTLEKTTTVVQSPRNKDVGSSPRTTMTTPLLVKGRKIGGDVGEDVVAEKRCCGHRHKKLELASYDELPEFLRHNEFIVDYYRSEWPVKEALLSAFSIHNETINVWTHLIGFFVFLALTVCAATMVPMEYEAPHSHLTTSMGVAMANITGNNAVVLRAYSTDGAAEVVAIKALQRRPTNNVSIEAEVAAGVLSSPAAAHHRVTRWPFYAYMCGAMFCLLMSSLCHLLACHSEHASYVFLRLDYAGITGLIVTSFYPLVYYTFLCDPFYQSLYLGFITVSGAAAVAVSLLPVFERPELRWARAGLFACMAMSGLVPIVHKMLVFGDRPEACWIFLCDRQCYLSKRPCHLKGTLHAFLSSPELYHPIPITQTHWKAWKHELHPQANPVGVPKSLKERLRYKPDVALNTESYTASPAFTSNPNPNPRSTQTLTLSKMTYPVLAAARCRSARAPPPSAPAKPRMVLARADHLGRACAFKVCASALCAPCAMENRTLAVEAPARPLDEPRASCTRCAEEPRGAPASRPGSADGAPSLSLSPDLVGKGGRKKEAALSLTGSARRRWERRRRSRRRERLLGRGEGGNELGFPSPRLFRGYIPRRRAAVRSQPSDLNERLRSRRGARGRGVVAGLNLGRPAFVCAWVLSPFSSGLLSRLVEPSRVLSRAAESSRVAGPCANGPPSGLRALRPLNGANFLDWKGKVMTCLAWNDLDIVFRQDRPAAPAEGQTSPALEKWERSNRMATMVMSQTISPGIKGAIPLKNAQGVEYTATELLAKIEENFKSSSKTYASTLIMKLVSSQYNGKTGIREHILSMCDMANKLKEMQMEISDGFLVHFILTSLPSPQYAAFKINYNTTKAIWTLSDLISYCVEEEERLKTEKMKDVVNMVGNLSLSDTPKNQHESGSSKQGAKKNFKKNKNKNFAPRHENKFKKGSHTSGGKMLSPELYHPIPITQTHWKAWKHELHPQANPVGVPKSLKERLRYKPDVALNTESYTASPAFTVAMDNTTAGCHHDGYEMAMGAFYFAGVVVYATRVPERWMPGRFDLAGHSHQLFHVLVVAGAYAHYLAGLGVGADEARPRATRAKQARTIENTKSDDREHLASRRGVPACGAGRAGRRRRSGPARRVLGRPVKNLRHGPVKNIRGGKVPSERLVTSLLGSEEPVAVGMLPQ</sequence>
<dbReference type="GO" id="GO:0009725">
    <property type="term" value="P:response to hormone"/>
    <property type="evidence" value="ECO:0007669"/>
    <property type="project" value="TreeGrafter"/>
</dbReference>
<dbReference type="Pfam" id="PF14223">
    <property type="entry name" value="Retrotran_gag_2"/>
    <property type="match status" value="1"/>
</dbReference>
<keyword evidence="4 7" id="KW-0472">Membrane</keyword>
<evidence type="ECO:0000256" key="5">
    <source>
        <dbReference type="PIRSR" id="PIRSR604254-1"/>
    </source>
</evidence>
<feature type="transmembrane region" description="Helical" evidence="7">
    <location>
        <begin position="601"/>
        <end position="623"/>
    </location>
</feature>
<organism evidence="8 9">
    <name type="scientific">Digitaria exilis</name>
    <dbReference type="NCBI Taxonomy" id="1010633"/>
    <lineage>
        <taxon>Eukaryota</taxon>
        <taxon>Viridiplantae</taxon>
        <taxon>Streptophyta</taxon>
        <taxon>Embryophyta</taxon>
        <taxon>Tracheophyta</taxon>
        <taxon>Spermatophyta</taxon>
        <taxon>Magnoliopsida</taxon>
        <taxon>Liliopsida</taxon>
        <taxon>Poales</taxon>
        <taxon>Poaceae</taxon>
        <taxon>PACMAD clade</taxon>
        <taxon>Panicoideae</taxon>
        <taxon>Panicodae</taxon>
        <taxon>Paniceae</taxon>
        <taxon>Anthephorinae</taxon>
        <taxon>Digitaria</taxon>
    </lineage>
</organism>
<dbReference type="GO" id="GO:0038023">
    <property type="term" value="F:signaling receptor activity"/>
    <property type="evidence" value="ECO:0007669"/>
    <property type="project" value="TreeGrafter"/>
</dbReference>
<dbReference type="GO" id="GO:0046872">
    <property type="term" value="F:metal ion binding"/>
    <property type="evidence" value="ECO:0007669"/>
    <property type="project" value="UniProtKB-KW"/>
</dbReference>
<evidence type="ECO:0000256" key="6">
    <source>
        <dbReference type="SAM" id="MobiDB-lite"/>
    </source>
</evidence>
<feature type="transmembrane region" description="Helical" evidence="7">
    <location>
        <begin position="574"/>
        <end position="594"/>
    </location>
</feature>
<feature type="region of interest" description="Disordered" evidence="6">
    <location>
        <begin position="336"/>
        <end position="358"/>
    </location>
</feature>
<feature type="region of interest" description="Disordered" evidence="6">
    <location>
        <begin position="1216"/>
        <end position="1264"/>
    </location>
</feature>
<name>A0A835EBX1_9POAL</name>
<evidence type="ECO:0000256" key="2">
    <source>
        <dbReference type="ARBA" id="ARBA00022692"/>
    </source>
</evidence>
<dbReference type="PANTHER" id="PTHR20855">
    <property type="entry name" value="ADIPOR/PROGESTIN RECEPTOR-RELATED"/>
    <property type="match status" value="1"/>
</dbReference>
<keyword evidence="2 7" id="KW-0812">Transmembrane</keyword>
<evidence type="ECO:0000256" key="3">
    <source>
        <dbReference type="ARBA" id="ARBA00022989"/>
    </source>
</evidence>
<accession>A0A835EBX1</accession>
<keyword evidence="5" id="KW-0862">Zinc</keyword>
<dbReference type="GO" id="GO:0009744">
    <property type="term" value="P:response to sucrose"/>
    <property type="evidence" value="ECO:0007669"/>
    <property type="project" value="UniProtKB-ARBA"/>
</dbReference>
<reference evidence="8" key="1">
    <citation type="submission" date="2020-07" db="EMBL/GenBank/DDBJ databases">
        <title>Genome sequence and genetic diversity analysis of an under-domesticated orphan crop, white fonio (Digitaria exilis).</title>
        <authorList>
            <person name="Bennetzen J.L."/>
            <person name="Chen S."/>
            <person name="Ma X."/>
            <person name="Wang X."/>
            <person name="Yssel A.E.J."/>
            <person name="Chaluvadi S.R."/>
            <person name="Johnson M."/>
            <person name="Gangashetty P."/>
            <person name="Hamidou F."/>
            <person name="Sanogo M.D."/>
            <person name="Zwaenepoel A."/>
            <person name="Wallace J."/>
            <person name="Van De Peer Y."/>
            <person name="Van Deynze A."/>
        </authorList>
    </citation>
    <scope>NUCLEOTIDE SEQUENCE</scope>
    <source>
        <tissue evidence="8">Leaves</tissue>
    </source>
</reference>
<dbReference type="InterPro" id="IPR004254">
    <property type="entry name" value="AdipoR/HlyIII-related"/>
</dbReference>
<comment type="subcellular location">
    <subcellularLocation>
        <location evidence="1">Membrane</location>
        <topology evidence="1">Multi-pass membrane protein</topology>
    </subcellularLocation>
</comment>
<comment type="caution">
    <text evidence="8">The sequence shown here is derived from an EMBL/GenBank/DDBJ whole genome shotgun (WGS) entry which is preliminary data.</text>
</comment>
<feature type="binding site" evidence="5">
    <location>
        <position position="556"/>
    </location>
    <ligand>
        <name>Zn(2+)</name>
        <dbReference type="ChEBI" id="CHEBI:29105"/>
    </ligand>
</feature>
<dbReference type="EMBL" id="JACEFO010002202">
    <property type="protein sequence ID" value="KAF8673647.1"/>
    <property type="molecule type" value="Genomic_DNA"/>
</dbReference>
<dbReference type="OrthoDB" id="780386at2759"/>
<feature type="compositionally biased region" description="Polar residues" evidence="6">
    <location>
        <begin position="336"/>
        <end position="345"/>
    </location>
</feature>
<feature type="transmembrane region" description="Helical" evidence="7">
    <location>
        <begin position="538"/>
        <end position="559"/>
    </location>
</feature>
<feature type="compositionally biased region" description="Basic and acidic residues" evidence="6">
    <location>
        <begin position="834"/>
        <end position="847"/>
    </location>
</feature>
<feature type="region of interest" description="Disordered" evidence="6">
    <location>
        <begin position="834"/>
        <end position="910"/>
    </location>
</feature>
<dbReference type="Proteomes" id="UP000636709">
    <property type="component" value="Unassembled WGS sequence"/>
</dbReference>
<feature type="compositionally biased region" description="Polar residues" evidence="6">
    <location>
        <begin position="1216"/>
        <end position="1234"/>
    </location>
</feature>
<dbReference type="Pfam" id="PF03006">
    <property type="entry name" value="HlyIII"/>
    <property type="match status" value="2"/>
</dbReference>
<keyword evidence="5" id="KW-0479">Metal-binding</keyword>
<proteinExistence type="predicted"/>
<evidence type="ECO:0000313" key="9">
    <source>
        <dbReference type="Proteomes" id="UP000636709"/>
    </source>
</evidence>
<feature type="compositionally biased region" description="Basic residues" evidence="6">
    <location>
        <begin position="270"/>
        <end position="280"/>
    </location>
</feature>
<evidence type="ECO:0000256" key="4">
    <source>
        <dbReference type="ARBA" id="ARBA00023136"/>
    </source>
</evidence>
<feature type="transmembrane region" description="Helical" evidence="7">
    <location>
        <begin position="436"/>
        <end position="457"/>
    </location>
</feature>
<evidence type="ECO:0000256" key="1">
    <source>
        <dbReference type="ARBA" id="ARBA00004141"/>
    </source>
</evidence>
<dbReference type="PANTHER" id="PTHR20855:SF113">
    <property type="entry name" value="HAEMOLYSIN-III RELATED FAMILY PROTEIN, EXPRESSED"/>
    <property type="match status" value="1"/>
</dbReference>
<feature type="compositionally biased region" description="Basic residues" evidence="6">
    <location>
        <begin position="887"/>
        <end position="901"/>
    </location>
</feature>
<gene>
    <name evidence="8" type="ORF">HU200_048392</name>
</gene>
<feature type="region of interest" description="Disordered" evidence="6">
    <location>
        <begin position="268"/>
        <end position="292"/>
    </location>
</feature>
<keyword evidence="3 7" id="KW-1133">Transmembrane helix</keyword>
<keyword evidence="9" id="KW-1185">Reference proteome</keyword>